<dbReference type="PANTHER" id="PTHR30411:SF0">
    <property type="entry name" value="CYS-TRNA(PRO)_CYS-TRNA(CYS) DEACYLASE YBAK"/>
    <property type="match status" value="1"/>
</dbReference>
<organism evidence="6 7">
    <name type="scientific">Yeguia hominis</name>
    <dbReference type="NCBI Taxonomy" id="2763662"/>
    <lineage>
        <taxon>Bacteria</taxon>
        <taxon>Bacillati</taxon>
        <taxon>Bacillota</taxon>
        <taxon>Clostridia</taxon>
        <taxon>Eubacteriales</taxon>
        <taxon>Yeguiaceae</taxon>
        <taxon>Yeguia</taxon>
    </lineage>
</organism>
<dbReference type="AlphaFoldDB" id="A0A926HQZ2"/>
<dbReference type="Gene3D" id="3.90.960.10">
    <property type="entry name" value="YbaK/aminoacyl-tRNA synthetase-associated domain"/>
    <property type="match status" value="1"/>
</dbReference>
<evidence type="ECO:0000313" key="7">
    <source>
        <dbReference type="Proteomes" id="UP000651482"/>
    </source>
</evidence>
<dbReference type="GO" id="GO:0006412">
    <property type="term" value="P:translation"/>
    <property type="evidence" value="ECO:0007669"/>
    <property type="project" value="UniProtKB-KW"/>
</dbReference>
<dbReference type="PANTHER" id="PTHR30411">
    <property type="entry name" value="CYTOPLASMIC PROTEIN"/>
    <property type="match status" value="1"/>
</dbReference>
<evidence type="ECO:0000256" key="4">
    <source>
        <dbReference type="PIRNR" id="PIRNR006181"/>
    </source>
</evidence>
<dbReference type="Proteomes" id="UP000651482">
    <property type="component" value="Unassembled WGS sequence"/>
</dbReference>
<dbReference type="EC" id="4.2.-.-" evidence="4"/>
<reference evidence="6" key="1">
    <citation type="submission" date="2020-08" db="EMBL/GenBank/DDBJ databases">
        <title>Genome public.</title>
        <authorList>
            <person name="Liu C."/>
            <person name="Sun Q."/>
        </authorList>
    </citation>
    <scope>NUCLEOTIDE SEQUENCE</scope>
    <source>
        <strain evidence="6">NSJ-40</strain>
    </source>
</reference>
<gene>
    <name evidence="6" type="primary">ybaK</name>
    <name evidence="6" type="ORF">IAG03_04250</name>
</gene>
<evidence type="ECO:0000256" key="1">
    <source>
        <dbReference type="ARBA" id="ARBA00009798"/>
    </source>
</evidence>
<dbReference type="PIRSF" id="PIRSF006181">
    <property type="entry name" value="EbsC_YbaK"/>
    <property type="match status" value="1"/>
</dbReference>
<accession>A0A926HQZ2</accession>
<dbReference type="GO" id="GO:0016829">
    <property type="term" value="F:lyase activity"/>
    <property type="evidence" value="ECO:0007669"/>
    <property type="project" value="UniProtKB-KW"/>
</dbReference>
<comment type="caution">
    <text evidence="6">The sequence shown here is derived from an EMBL/GenBank/DDBJ whole genome shotgun (WGS) entry which is preliminary data.</text>
</comment>
<evidence type="ECO:0000256" key="3">
    <source>
        <dbReference type="ARBA" id="ARBA00023239"/>
    </source>
</evidence>
<dbReference type="NCBIfam" id="TIGR00011">
    <property type="entry name" value="YbaK_EbsC"/>
    <property type="match status" value="1"/>
</dbReference>
<dbReference type="EMBL" id="JACRSN010000005">
    <property type="protein sequence ID" value="MBC8533224.1"/>
    <property type="molecule type" value="Genomic_DNA"/>
</dbReference>
<evidence type="ECO:0000256" key="2">
    <source>
        <dbReference type="ARBA" id="ARBA00022917"/>
    </source>
</evidence>
<dbReference type="CDD" id="cd00002">
    <property type="entry name" value="YbaK_deacylase"/>
    <property type="match status" value="1"/>
</dbReference>
<protein>
    <recommendedName>
        <fullName evidence="4">Cys-tRNA(Pro)/Cys-tRNA(Cys) deacylase</fullName>
        <ecNumber evidence="4">4.2.-.-</ecNumber>
    </recommendedName>
</protein>
<dbReference type="GO" id="GO:0002161">
    <property type="term" value="F:aminoacyl-tRNA deacylase activity"/>
    <property type="evidence" value="ECO:0007669"/>
    <property type="project" value="InterPro"/>
</dbReference>
<feature type="domain" description="YbaK/aminoacyl-tRNA synthetase-associated" evidence="5">
    <location>
        <begin position="34"/>
        <end position="146"/>
    </location>
</feature>
<keyword evidence="7" id="KW-1185">Reference proteome</keyword>
<proteinExistence type="inferred from homology"/>
<dbReference type="SUPFAM" id="SSF55826">
    <property type="entry name" value="YbaK/ProRS associated domain"/>
    <property type="match status" value="1"/>
</dbReference>
<keyword evidence="3 4" id="KW-0456">Lyase</keyword>
<dbReference type="InterPro" id="IPR004369">
    <property type="entry name" value="Prolyl-tRNA_editing_YbaK/EbsC"/>
</dbReference>
<keyword evidence="2 4" id="KW-0648">Protein biosynthesis</keyword>
<comment type="similarity">
    <text evidence="1 4">Belongs to the prolyl-tRNA editing family. YbaK/EbsC subfamily.</text>
</comment>
<dbReference type="RefSeq" id="WP_249318575.1">
    <property type="nucleotide sequence ID" value="NZ_JACRSN010000005.1"/>
</dbReference>
<sequence length="156" mass="17137">MLKTNAMRALDKAGIHYTPYFYEPDETDLSGIHVAAQIGLPQEFLFKTLVARGDKHGLLVFCIPVNLELDLKKCAAAAKDKRVELLPVKELLPLTGYLRGGCSPIGMKKAFPTWFDESAELYDEIVISAGIRGCQLQLNRAQLLQFVGASLGDLTA</sequence>
<evidence type="ECO:0000313" key="6">
    <source>
        <dbReference type="EMBL" id="MBC8533224.1"/>
    </source>
</evidence>
<dbReference type="InterPro" id="IPR007214">
    <property type="entry name" value="YbaK/aa-tRNA-synth-assoc-dom"/>
</dbReference>
<dbReference type="Pfam" id="PF04073">
    <property type="entry name" value="tRNA_edit"/>
    <property type="match status" value="1"/>
</dbReference>
<name>A0A926HQZ2_9FIRM</name>
<dbReference type="InterPro" id="IPR036754">
    <property type="entry name" value="YbaK/aa-tRNA-synt-asso_dom_sf"/>
</dbReference>
<evidence type="ECO:0000259" key="5">
    <source>
        <dbReference type="Pfam" id="PF04073"/>
    </source>
</evidence>